<reference evidence="1" key="1">
    <citation type="journal article" date="2022" name="bioRxiv">
        <title>Sequencing and chromosome-scale assembly of the giantPleurodeles waltlgenome.</title>
        <authorList>
            <person name="Brown T."/>
            <person name="Elewa A."/>
            <person name="Iarovenko S."/>
            <person name="Subramanian E."/>
            <person name="Araus A.J."/>
            <person name="Petzold A."/>
            <person name="Susuki M."/>
            <person name="Suzuki K.-i.T."/>
            <person name="Hayashi T."/>
            <person name="Toyoda A."/>
            <person name="Oliveira C."/>
            <person name="Osipova E."/>
            <person name="Leigh N.D."/>
            <person name="Simon A."/>
            <person name="Yun M.H."/>
        </authorList>
    </citation>
    <scope>NUCLEOTIDE SEQUENCE</scope>
    <source>
        <strain evidence="1">20211129_DDA</strain>
        <tissue evidence="1">Liver</tissue>
    </source>
</reference>
<name>A0AAV7RZC2_PLEWA</name>
<dbReference type="EMBL" id="JANPWB010000009">
    <property type="protein sequence ID" value="KAJ1157057.1"/>
    <property type="molecule type" value="Genomic_DNA"/>
</dbReference>
<accession>A0AAV7RZC2</accession>
<dbReference type="SUPFAM" id="SSF56672">
    <property type="entry name" value="DNA/RNA polymerases"/>
    <property type="match status" value="1"/>
</dbReference>
<dbReference type="InterPro" id="IPR043502">
    <property type="entry name" value="DNA/RNA_pol_sf"/>
</dbReference>
<sequence length="151" mass="16734">MLPGCRAAEALGIATFAFGEHKEGVSHILEEFPTVFKGNGCLKGKDIPLHIDQSVKPVAKRHRQIAFHLMPQVEKALGKLEPAGIIEKVSGPTLWVSPIVVTQKPKQHGEVRICLDDAATQCHPKSGYHQLTLTEEWRYITTFSTHVGLRH</sequence>
<dbReference type="PANTHER" id="PTHR37984">
    <property type="entry name" value="PROTEIN CBG26694"/>
    <property type="match status" value="1"/>
</dbReference>
<evidence type="ECO:0000313" key="2">
    <source>
        <dbReference type="Proteomes" id="UP001066276"/>
    </source>
</evidence>
<organism evidence="1 2">
    <name type="scientific">Pleurodeles waltl</name>
    <name type="common">Iberian ribbed newt</name>
    <dbReference type="NCBI Taxonomy" id="8319"/>
    <lineage>
        <taxon>Eukaryota</taxon>
        <taxon>Metazoa</taxon>
        <taxon>Chordata</taxon>
        <taxon>Craniata</taxon>
        <taxon>Vertebrata</taxon>
        <taxon>Euteleostomi</taxon>
        <taxon>Amphibia</taxon>
        <taxon>Batrachia</taxon>
        <taxon>Caudata</taxon>
        <taxon>Salamandroidea</taxon>
        <taxon>Salamandridae</taxon>
        <taxon>Pleurodelinae</taxon>
        <taxon>Pleurodeles</taxon>
    </lineage>
</organism>
<evidence type="ECO:0000313" key="1">
    <source>
        <dbReference type="EMBL" id="KAJ1157057.1"/>
    </source>
</evidence>
<comment type="caution">
    <text evidence="1">The sequence shown here is derived from an EMBL/GenBank/DDBJ whole genome shotgun (WGS) entry which is preliminary data.</text>
</comment>
<dbReference type="AlphaFoldDB" id="A0AAV7RZC2"/>
<dbReference type="InterPro" id="IPR050951">
    <property type="entry name" value="Retrovirus_Pol_polyprotein"/>
</dbReference>
<dbReference type="PANTHER" id="PTHR37984:SF5">
    <property type="entry name" value="PROTEIN NYNRIN-LIKE"/>
    <property type="match status" value="1"/>
</dbReference>
<dbReference type="Gene3D" id="3.10.10.10">
    <property type="entry name" value="HIV Type 1 Reverse Transcriptase, subunit A, domain 1"/>
    <property type="match status" value="1"/>
</dbReference>
<proteinExistence type="predicted"/>
<gene>
    <name evidence="1" type="ORF">NDU88_009772</name>
</gene>
<dbReference type="Proteomes" id="UP001066276">
    <property type="component" value="Chromosome 5"/>
</dbReference>
<keyword evidence="2" id="KW-1185">Reference proteome</keyword>
<protein>
    <submittedName>
        <fullName evidence="1">Uncharacterized protein</fullName>
    </submittedName>
</protein>